<protein>
    <submittedName>
        <fullName evidence="1">Uncharacterized protein</fullName>
    </submittedName>
</protein>
<dbReference type="EMBL" id="JAQOWY010000569">
    <property type="protein sequence ID" value="KAK1840357.1"/>
    <property type="molecule type" value="Genomic_DNA"/>
</dbReference>
<organism evidence="1 2">
    <name type="scientific">Colletotrichum chrysophilum</name>
    <dbReference type="NCBI Taxonomy" id="1836956"/>
    <lineage>
        <taxon>Eukaryota</taxon>
        <taxon>Fungi</taxon>
        <taxon>Dikarya</taxon>
        <taxon>Ascomycota</taxon>
        <taxon>Pezizomycotina</taxon>
        <taxon>Sordariomycetes</taxon>
        <taxon>Hypocreomycetidae</taxon>
        <taxon>Glomerellales</taxon>
        <taxon>Glomerellaceae</taxon>
        <taxon>Colletotrichum</taxon>
        <taxon>Colletotrichum gloeosporioides species complex</taxon>
    </lineage>
</organism>
<name>A0AAD9A356_9PEZI</name>
<proteinExistence type="predicted"/>
<dbReference type="AlphaFoldDB" id="A0AAD9A356"/>
<gene>
    <name evidence="1" type="ORF">CCHR01_17019</name>
</gene>
<accession>A0AAD9A356</accession>
<sequence length="59" mass="6747">MPLCFLDQFASCPFFPSLFFFSSSPHLRRPPSSHLFSCEKAEPGYPSSLLWWIEGGLSY</sequence>
<reference evidence="1" key="1">
    <citation type="submission" date="2023-01" db="EMBL/GenBank/DDBJ databases">
        <title>Colletotrichum chrysophilum M932 genome sequence.</title>
        <authorList>
            <person name="Baroncelli R."/>
        </authorList>
    </citation>
    <scope>NUCLEOTIDE SEQUENCE</scope>
    <source>
        <strain evidence="1">M932</strain>
    </source>
</reference>
<keyword evidence="2" id="KW-1185">Reference proteome</keyword>
<dbReference type="Proteomes" id="UP001243330">
    <property type="component" value="Unassembled WGS sequence"/>
</dbReference>
<comment type="caution">
    <text evidence="1">The sequence shown here is derived from an EMBL/GenBank/DDBJ whole genome shotgun (WGS) entry which is preliminary data.</text>
</comment>
<evidence type="ECO:0000313" key="2">
    <source>
        <dbReference type="Proteomes" id="UP001243330"/>
    </source>
</evidence>
<evidence type="ECO:0000313" key="1">
    <source>
        <dbReference type="EMBL" id="KAK1840357.1"/>
    </source>
</evidence>